<keyword evidence="5" id="KW-1185">Reference proteome</keyword>
<accession>W0I3N3</accession>
<dbReference type="Proteomes" id="UP000019028">
    <property type="component" value="Plasmid pHS1"/>
</dbReference>
<evidence type="ECO:0000256" key="1">
    <source>
        <dbReference type="ARBA" id="ARBA00006174"/>
    </source>
</evidence>
<dbReference type="KEGG" id="sod:Sant_P0033"/>
<dbReference type="RefSeq" id="WP_040133582.1">
    <property type="nucleotide sequence ID" value="NZ_CP006570.1"/>
</dbReference>
<proteinExistence type="inferred from homology"/>
<evidence type="ECO:0000313" key="5">
    <source>
        <dbReference type="Proteomes" id="UP000019028"/>
    </source>
</evidence>
<dbReference type="Gene3D" id="1.10.4100.10">
    <property type="entry name" value="2-methylcitrate dehydratase PrpD"/>
    <property type="match status" value="1"/>
</dbReference>
<dbReference type="InterPro" id="IPR005656">
    <property type="entry name" value="MmgE_PrpD"/>
</dbReference>
<dbReference type="InterPro" id="IPR045337">
    <property type="entry name" value="MmgE_PrpD_C"/>
</dbReference>
<gene>
    <name evidence="4" type="ORF">Sant_P0033</name>
</gene>
<evidence type="ECO:0000313" key="4">
    <source>
        <dbReference type="EMBL" id="AHF79080.1"/>
    </source>
</evidence>
<dbReference type="PANTHER" id="PTHR16943:SF8">
    <property type="entry name" value="2-METHYLCITRATE DEHYDRATASE"/>
    <property type="match status" value="1"/>
</dbReference>
<dbReference type="OrthoDB" id="9791416at2"/>
<dbReference type="Pfam" id="PF19305">
    <property type="entry name" value="MmgE_PrpD_C"/>
    <property type="match status" value="1"/>
</dbReference>
<dbReference type="InterPro" id="IPR045336">
    <property type="entry name" value="MmgE_PrpD_N"/>
</dbReference>
<dbReference type="SUPFAM" id="SSF103378">
    <property type="entry name" value="2-methylcitrate dehydratase PrpD"/>
    <property type="match status" value="1"/>
</dbReference>
<dbReference type="InterPro" id="IPR036148">
    <property type="entry name" value="MmgE/PrpD_sf"/>
</dbReference>
<protein>
    <submittedName>
        <fullName evidence="4">MmgE/PrpD family protein</fullName>
    </submittedName>
</protein>
<comment type="similarity">
    <text evidence="1">Belongs to the PrpD family.</text>
</comment>
<dbReference type="Gene3D" id="3.30.1330.120">
    <property type="entry name" value="2-methylcitrate dehydratase PrpD"/>
    <property type="match status" value="1"/>
</dbReference>
<dbReference type="InterPro" id="IPR042183">
    <property type="entry name" value="MmgE/PrpD_sf_1"/>
</dbReference>
<dbReference type="HOGENOM" id="CLU_026574_1_1_6"/>
<sequence length="466" mass="49822">MSVRNVNVALPAPGGALAEQIAAVLTRPWPVTAGAAETAVNDLLDMAGLCIAARRSDYITALVNTEDQAGDCTAFGHPGGFSAAGAALINGTATHGEDFDDTLEGAPIRVGAMVLPAVLAAAERHHRTGTDALRGIIAGLEMVCRFNHVVPGAIHKAGFHPVGVIGVLGATAGAGVALGLNAQQLTDAFGIAGSFASGLGEFLSEGAWTKRLHPGWAAQSGYRAALLGQAGFNGPRTIFEGPRNLFRVFGRDAAPDYAPLLAGLGEQWRMERIAFKPYACGTMIHPYIDCILQLRREGIQAQHIVAIECDTAEGLVDRLWEPLAAKQRPTSGYAAKFSMPFAMAVAFYEGDAGLAQFTDVKVTQRAVLDLASRIHYRIDPHNDYPRNYSGHLRVTMTDGTVREWHQGHFRGGVREPLTRAELIAKFNSNIAWGGLSPEAGEQLRQFCLTLPEVADMQTLVRLRQQV</sequence>
<evidence type="ECO:0000259" key="3">
    <source>
        <dbReference type="Pfam" id="PF19305"/>
    </source>
</evidence>
<organism evidence="4 5">
    <name type="scientific">Sodalis praecaptivus</name>
    <dbReference type="NCBI Taxonomy" id="1239307"/>
    <lineage>
        <taxon>Bacteria</taxon>
        <taxon>Pseudomonadati</taxon>
        <taxon>Pseudomonadota</taxon>
        <taxon>Gammaproteobacteria</taxon>
        <taxon>Enterobacterales</taxon>
        <taxon>Bruguierivoracaceae</taxon>
        <taxon>Sodalis</taxon>
    </lineage>
</organism>
<name>W0I3N3_9GAMM</name>
<evidence type="ECO:0000259" key="2">
    <source>
        <dbReference type="Pfam" id="PF03972"/>
    </source>
</evidence>
<keyword evidence="4" id="KW-0614">Plasmid</keyword>
<dbReference type="EMBL" id="CP006570">
    <property type="protein sequence ID" value="AHF79080.1"/>
    <property type="molecule type" value="Genomic_DNA"/>
</dbReference>
<dbReference type="Pfam" id="PF03972">
    <property type="entry name" value="MmgE_PrpD_N"/>
    <property type="match status" value="1"/>
</dbReference>
<geneLocation type="plasmid" evidence="4 5">
    <name>pHS1</name>
</geneLocation>
<feature type="domain" description="MmgE/PrpD C-terminal" evidence="3">
    <location>
        <begin position="278"/>
        <end position="431"/>
    </location>
</feature>
<dbReference type="InterPro" id="IPR042188">
    <property type="entry name" value="MmgE/PrpD_sf_2"/>
</dbReference>
<dbReference type="GO" id="GO:0016829">
    <property type="term" value="F:lyase activity"/>
    <property type="evidence" value="ECO:0007669"/>
    <property type="project" value="InterPro"/>
</dbReference>
<feature type="domain" description="MmgE/PrpD N-terminal" evidence="2">
    <location>
        <begin position="17"/>
        <end position="256"/>
    </location>
</feature>
<dbReference type="PANTHER" id="PTHR16943">
    <property type="entry name" value="2-METHYLCITRATE DEHYDRATASE-RELATED"/>
    <property type="match status" value="1"/>
</dbReference>
<dbReference type="AlphaFoldDB" id="W0I3N3"/>
<dbReference type="PATRIC" id="fig|1239307.3.peg.4554"/>
<reference evidence="4 5" key="1">
    <citation type="journal article" date="2014" name="Genome Biol. Evol.">
        <title>Genome degeneration and adaptation in a nascent stage of symbiosis.</title>
        <authorList>
            <person name="Oakeson K.F."/>
            <person name="Gil R."/>
            <person name="Clayton A.L."/>
            <person name="Dunn D.M."/>
            <person name="von Niederhausern A.C."/>
            <person name="Hamil C."/>
            <person name="Aoyagi A."/>
            <person name="Duval B."/>
            <person name="Baca A."/>
            <person name="Silva F.J."/>
            <person name="Vallier A."/>
            <person name="Jackson D.G."/>
            <person name="Latorre A."/>
            <person name="Weiss R.B."/>
            <person name="Heddi A."/>
            <person name="Moya A."/>
            <person name="Dale C."/>
        </authorList>
    </citation>
    <scope>NUCLEOTIDE SEQUENCE [LARGE SCALE GENOMIC DNA]</scope>
    <source>
        <strain evidence="4 5">HS1</strain>
        <plasmid evidence="5">Plasmid pHS1</plasmid>
    </source>
</reference>